<dbReference type="GO" id="GO:0016787">
    <property type="term" value="F:hydrolase activity"/>
    <property type="evidence" value="ECO:0007669"/>
    <property type="project" value="InterPro"/>
</dbReference>
<sequence length="365" mass="40772">MKSFAACLFATVLLATGAVDKEIKDARQVANLRALAALHPIDAHVHIWKTDPEFTAMLERWNLHVLDILYVDDKQPSSLSLNAQRAAALGFVRSAHGHASLCTTFDPFRFSQPGFIESTINGLNADFADGAIAVKIWKNIGMELKDSDNRYVMPDDPRLEPIYRDIEAHNKTLIAHQAEPDVAWGPPDPKALDASYYAEHPEWNMEKIPGAPSKQTILAARDHLLALHPHMRVIGAHLGSMESDVNLIAQRFDLYPNFAIDTGARVPHLTIQSSAKVRAFLIKYQDRVLYGTDNEFSGPETGSAAVEEWEKQLALDWRYFASADRFDYNGRTVQGLHLPAQVLKKIFHDNAVHWLPGINDSASQH</sequence>
<dbReference type="EMBL" id="CP030840">
    <property type="protein sequence ID" value="AXC09791.1"/>
    <property type="molecule type" value="Genomic_DNA"/>
</dbReference>
<dbReference type="Gene3D" id="3.20.20.140">
    <property type="entry name" value="Metal-dependent hydrolases"/>
    <property type="match status" value="1"/>
</dbReference>
<evidence type="ECO:0000313" key="3">
    <source>
        <dbReference type="Proteomes" id="UP000253606"/>
    </source>
</evidence>
<keyword evidence="3" id="KW-1185">Reference proteome</keyword>
<protein>
    <recommendedName>
        <fullName evidence="1">Amidohydrolase-related domain-containing protein</fullName>
    </recommendedName>
</protein>
<name>A0A2Z5FSH0_9BACT</name>
<dbReference type="Pfam" id="PF04909">
    <property type="entry name" value="Amidohydro_2"/>
    <property type="match status" value="1"/>
</dbReference>
<dbReference type="KEGG" id="abas:ACPOL_0412"/>
<dbReference type="RefSeq" id="WP_114205555.1">
    <property type="nucleotide sequence ID" value="NZ_CP030840.1"/>
</dbReference>
<evidence type="ECO:0000259" key="1">
    <source>
        <dbReference type="Pfam" id="PF04909"/>
    </source>
</evidence>
<reference evidence="2 3" key="1">
    <citation type="journal article" date="2018" name="Front. Microbiol.">
        <title>Hydrolytic Capabilities as a Key to Environmental Success: Chitinolytic and Cellulolytic Acidobacteria From Acidic Sub-arctic Soils and Boreal Peatlands.</title>
        <authorList>
            <person name="Belova S.E."/>
            <person name="Ravin N.V."/>
            <person name="Pankratov T.A."/>
            <person name="Rakitin A.L."/>
            <person name="Ivanova A.A."/>
            <person name="Beletsky A.V."/>
            <person name="Mardanov A.V."/>
            <person name="Sinninghe Damste J.S."/>
            <person name="Dedysh S.N."/>
        </authorList>
    </citation>
    <scope>NUCLEOTIDE SEQUENCE [LARGE SCALE GENOMIC DNA]</scope>
    <source>
        <strain evidence="2 3">SBC82</strain>
    </source>
</reference>
<organism evidence="2 3">
    <name type="scientific">Acidisarcina polymorpha</name>
    <dbReference type="NCBI Taxonomy" id="2211140"/>
    <lineage>
        <taxon>Bacteria</taxon>
        <taxon>Pseudomonadati</taxon>
        <taxon>Acidobacteriota</taxon>
        <taxon>Terriglobia</taxon>
        <taxon>Terriglobales</taxon>
        <taxon>Acidobacteriaceae</taxon>
        <taxon>Acidisarcina</taxon>
    </lineage>
</organism>
<dbReference type="Proteomes" id="UP000253606">
    <property type="component" value="Chromosome"/>
</dbReference>
<dbReference type="SUPFAM" id="SSF51556">
    <property type="entry name" value="Metallo-dependent hydrolases"/>
    <property type="match status" value="1"/>
</dbReference>
<dbReference type="InterPro" id="IPR032466">
    <property type="entry name" value="Metal_Hydrolase"/>
</dbReference>
<dbReference type="OrthoDB" id="1407586at2"/>
<dbReference type="InterPro" id="IPR006680">
    <property type="entry name" value="Amidohydro-rel"/>
</dbReference>
<feature type="domain" description="Amidohydrolase-related" evidence="1">
    <location>
        <begin position="154"/>
        <end position="355"/>
    </location>
</feature>
<proteinExistence type="predicted"/>
<gene>
    <name evidence="2" type="ORF">ACPOL_0412</name>
</gene>
<accession>A0A2Z5FSH0</accession>
<dbReference type="AlphaFoldDB" id="A0A2Z5FSH0"/>
<evidence type="ECO:0000313" key="2">
    <source>
        <dbReference type="EMBL" id="AXC09791.1"/>
    </source>
</evidence>